<dbReference type="EMBL" id="CAMXCT030005090">
    <property type="protein sequence ID" value="CAL4798676.1"/>
    <property type="molecule type" value="Genomic_DNA"/>
</dbReference>
<evidence type="ECO:0000313" key="2">
    <source>
        <dbReference type="EMBL" id="CAL1164739.1"/>
    </source>
</evidence>
<keyword evidence="3" id="KW-1185">Reference proteome</keyword>
<dbReference type="Proteomes" id="UP001152797">
    <property type="component" value="Unassembled WGS sequence"/>
</dbReference>
<evidence type="ECO:0000313" key="3">
    <source>
        <dbReference type="Proteomes" id="UP001152797"/>
    </source>
</evidence>
<comment type="caution">
    <text evidence="1">The sequence shown here is derived from an EMBL/GenBank/DDBJ whole genome shotgun (WGS) entry which is preliminary data.</text>
</comment>
<proteinExistence type="predicted"/>
<dbReference type="EMBL" id="CAMXCT020005090">
    <property type="protein sequence ID" value="CAL1164739.1"/>
    <property type="molecule type" value="Genomic_DNA"/>
</dbReference>
<dbReference type="AlphaFoldDB" id="A0A9P1DJ96"/>
<name>A0A9P1DJ96_9DINO</name>
<accession>A0A9P1DJ96</accession>
<reference evidence="2" key="2">
    <citation type="submission" date="2024-04" db="EMBL/GenBank/DDBJ databases">
        <authorList>
            <person name="Chen Y."/>
            <person name="Shah S."/>
            <person name="Dougan E. K."/>
            <person name="Thang M."/>
            <person name="Chan C."/>
        </authorList>
    </citation>
    <scope>NUCLEOTIDE SEQUENCE [LARGE SCALE GENOMIC DNA]</scope>
</reference>
<gene>
    <name evidence="1" type="ORF">C1SCF055_LOCUS36535</name>
</gene>
<evidence type="ECO:0000313" key="1">
    <source>
        <dbReference type="EMBL" id="CAI4011364.1"/>
    </source>
</evidence>
<organism evidence="1">
    <name type="scientific">Cladocopium goreaui</name>
    <dbReference type="NCBI Taxonomy" id="2562237"/>
    <lineage>
        <taxon>Eukaryota</taxon>
        <taxon>Sar</taxon>
        <taxon>Alveolata</taxon>
        <taxon>Dinophyceae</taxon>
        <taxon>Suessiales</taxon>
        <taxon>Symbiodiniaceae</taxon>
        <taxon>Cladocopium</taxon>
    </lineage>
</organism>
<dbReference type="EMBL" id="CAMXCT010005090">
    <property type="protein sequence ID" value="CAI4011364.1"/>
    <property type="molecule type" value="Genomic_DNA"/>
</dbReference>
<sequence>MSKSQSCPTSTPFFAAPGQVEMPETFLKELSMDRMDGMDGMDAESPATSGWVTPTLFGNAEETKQYYAVHGPPCQLWDGPLQAVLQQKAVQRGGEDTPTNLGTFDQSQRLWEASGCPIAEPQLLPPEIERAVNFVAQRESLRAQHQQHQQLLLALEPLVADQTAEEPAEEAAEVAEEVDEQALEHVDYQQTPEAGEVKTENLEAPKAETAAAVSVVESVPSPDSELLRARCGPARDNLNTNAPKFRPGMEECPYVAIGQLCRTSKFCGFGRCKSYLEGKCTRKRCKFCWGLREFSRCVSQGLTAAGVLFVQVGSAAD</sequence>
<protein>
    <submittedName>
        <fullName evidence="1">Uncharacterized protein</fullName>
    </submittedName>
</protein>
<reference evidence="1" key="1">
    <citation type="submission" date="2022-10" db="EMBL/GenBank/DDBJ databases">
        <authorList>
            <person name="Chen Y."/>
            <person name="Dougan E. K."/>
            <person name="Chan C."/>
            <person name="Rhodes N."/>
            <person name="Thang M."/>
        </authorList>
    </citation>
    <scope>NUCLEOTIDE SEQUENCE</scope>
</reference>